<gene>
    <name evidence="6" type="ORF">X943_002645</name>
</gene>
<sequence>MVGITGRGLAYGGSGTKRHAQSDADAPEERPTVAFTGDGGKVLTFVKSSGVGGPESSQQHMWKRQFVSTKETEGVSSSTKGDVGTQSPEKHGTTTACDDTAPKKRAVRADITTPLSDPYDGKGPVITDSEDYFQKEDEFMLKQEIEKSKVRLNDGRGNELDNLLTQGIPCGTTHALFKGADDATLKQYIELLNAHLHFTKDEGFAAFLEAIKTIVNIRLAGDVNNGEVSEFIAKKIDEILESKDIEQLEGYEVEIKKKLSSDEVVDANFWELTLSKIPFYKACCVIDQYKRGKLKADVVSQTNLKKGTREPAAEVDPACDKFMKSLKLEEDEQLVNDDVPYGNSSGIKPRFVVRMTTGFEWNRYNQSHYDLSNPPPKHIQGFKFNIFFSKLEDPKTTPKWDLVRDGDSKDTCLIVFKGGRPYSPIAFRIPSREWDTDPTRGFKNYISNGVLHLYFNFRKLVYRR</sequence>
<organism evidence="6 7">
    <name type="scientific">Babesia divergens</name>
    <dbReference type="NCBI Taxonomy" id="32595"/>
    <lineage>
        <taxon>Eukaryota</taxon>
        <taxon>Sar</taxon>
        <taxon>Alveolata</taxon>
        <taxon>Apicomplexa</taxon>
        <taxon>Aconoidasida</taxon>
        <taxon>Piroplasmida</taxon>
        <taxon>Babesiidae</taxon>
        <taxon>Babesia</taxon>
    </lineage>
</organism>
<feature type="compositionally biased region" description="Gly residues" evidence="3">
    <location>
        <begin position="1"/>
        <end position="15"/>
    </location>
</feature>
<evidence type="ECO:0000259" key="4">
    <source>
        <dbReference type="Pfam" id="PF09732"/>
    </source>
</evidence>
<evidence type="ECO:0000256" key="2">
    <source>
        <dbReference type="ARBA" id="ARBA00034534"/>
    </source>
</evidence>
<name>A0AAD9GDE8_BABDI</name>
<comment type="similarity">
    <text evidence="1">Belongs to the CACTIN family.</text>
</comment>
<comment type="caution">
    <text evidence="6">The sequence shown here is derived from an EMBL/GenBank/DDBJ whole genome shotgun (WGS) entry which is preliminary data.</text>
</comment>
<dbReference type="GO" id="GO:0005681">
    <property type="term" value="C:spliceosomal complex"/>
    <property type="evidence" value="ECO:0007669"/>
    <property type="project" value="TreeGrafter"/>
</dbReference>
<feature type="domain" description="Splicing factor cactin central" evidence="5">
    <location>
        <begin position="129"/>
        <end position="288"/>
    </location>
</feature>
<feature type="compositionally biased region" description="Polar residues" evidence="3">
    <location>
        <begin position="55"/>
        <end position="97"/>
    </location>
</feature>
<evidence type="ECO:0000259" key="5">
    <source>
        <dbReference type="Pfam" id="PF10312"/>
    </source>
</evidence>
<dbReference type="EMBL" id="JAHBMH010000044">
    <property type="protein sequence ID" value="KAK1936300.1"/>
    <property type="molecule type" value="Genomic_DNA"/>
</dbReference>
<keyword evidence="7" id="KW-1185">Reference proteome</keyword>
<feature type="domain" description="Splicing factor Cactin C-terminal" evidence="4">
    <location>
        <begin position="347"/>
        <end position="464"/>
    </location>
</feature>
<reference evidence="6" key="2">
    <citation type="submission" date="2021-05" db="EMBL/GenBank/DDBJ databases">
        <authorList>
            <person name="Pain A."/>
        </authorList>
    </citation>
    <scope>NUCLEOTIDE SEQUENCE</scope>
    <source>
        <strain evidence="6">1802A</strain>
    </source>
</reference>
<dbReference type="PANTHER" id="PTHR21737:SF4">
    <property type="entry name" value="SPLICING FACTOR CACTIN"/>
    <property type="match status" value="1"/>
</dbReference>
<evidence type="ECO:0000313" key="7">
    <source>
        <dbReference type="Proteomes" id="UP001195914"/>
    </source>
</evidence>
<dbReference type="SMART" id="SM01050">
    <property type="entry name" value="CactinC_cactus"/>
    <property type="match status" value="1"/>
</dbReference>
<dbReference type="GO" id="GO:0005737">
    <property type="term" value="C:cytoplasm"/>
    <property type="evidence" value="ECO:0007669"/>
    <property type="project" value="TreeGrafter"/>
</dbReference>
<evidence type="ECO:0000256" key="1">
    <source>
        <dbReference type="ARBA" id="ARBA00006895"/>
    </source>
</evidence>
<evidence type="ECO:0000256" key="3">
    <source>
        <dbReference type="SAM" id="MobiDB-lite"/>
    </source>
</evidence>
<dbReference type="InterPro" id="IPR019134">
    <property type="entry name" value="Cactin_C"/>
</dbReference>
<dbReference type="GO" id="GO:0045292">
    <property type="term" value="P:mRNA cis splicing, via spliceosome"/>
    <property type="evidence" value="ECO:0007669"/>
    <property type="project" value="TreeGrafter"/>
</dbReference>
<proteinExistence type="inferred from homology"/>
<dbReference type="Proteomes" id="UP001195914">
    <property type="component" value="Unassembled WGS sequence"/>
</dbReference>
<feature type="region of interest" description="Disordered" evidence="3">
    <location>
        <begin position="1"/>
        <end position="98"/>
    </location>
</feature>
<dbReference type="AlphaFoldDB" id="A0AAD9GDE8"/>
<reference evidence="6" key="1">
    <citation type="journal article" date="2014" name="Nucleic Acids Res.">
        <title>The evolutionary dynamics of variant antigen genes in Babesia reveal a history of genomic innovation underlying host-parasite interaction.</title>
        <authorList>
            <person name="Jackson A.P."/>
            <person name="Otto T.D."/>
            <person name="Darby A."/>
            <person name="Ramaprasad A."/>
            <person name="Xia D."/>
            <person name="Echaide I.E."/>
            <person name="Farber M."/>
            <person name="Gahlot S."/>
            <person name="Gamble J."/>
            <person name="Gupta D."/>
            <person name="Gupta Y."/>
            <person name="Jackson L."/>
            <person name="Malandrin L."/>
            <person name="Malas T.B."/>
            <person name="Moussa E."/>
            <person name="Nair M."/>
            <person name="Reid A.J."/>
            <person name="Sanders M."/>
            <person name="Sharma J."/>
            <person name="Tracey A."/>
            <person name="Quail M.A."/>
            <person name="Weir W."/>
            <person name="Wastling J.M."/>
            <person name="Hall N."/>
            <person name="Willadsen P."/>
            <person name="Lingelbach K."/>
            <person name="Shiels B."/>
            <person name="Tait A."/>
            <person name="Berriman M."/>
            <person name="Allred D.R."/>
            <person name="Pain A."/>
        </authorList>
    </citation>
    <scope>NUCLEOTIDE SEQUENCE</scope>
    <source>
        <strain evidence="6">1802A</strain>
    </source>
</reference>
<dbReference type="PANTHER" id="PTHR21737">
    <property type="entry name" value="POLYGLUTAMINE BINDING PROTEIN 1/MARVEL MEMBRANE-ASSOCIATING DOMAIN CONTAINING 3"/>
    <property type="match status" value="1"/>
</dbReference>
<protein>
    <recommendedName>
        <fullName evidence="2">Splicing factor Cactin</fullName>
    </recommendedName>
</protein>
<dbReference type="Pfam" id="PF10312">
    <property type="entry name" value="Cactin_mid"/>
    <property type="match status" value="1"/>
</dbReference>
<evidence type="ECO:0000313" key="6">
    <source>
        <dbReference type="EMBL" id="KAK1936300.1"/>
    </source>
</evidence>
<dbReference type="Pfam" id="PF09732">
    <property type="entry name" value="CactinC_cactus"/>
    <property type="match status" value="1"/>
</dbReference>
<dbReference type="InterPro" id="IPR018816">
    <property type="entry name" value="Cactin_central"/>
</dbReference>
<accession>A0AAD9GDE8</accession>